<dbReference type="RefSeq" id="WP_184164798.1">
    <property type="nucleotide sequence ID" value="NZ_JACHLN010000001.1"/>
</dbReference>
<evidence type="ECO:0000313" key="7">
    <source>
        <dbReference type="EMBL" id="MBB4838521.1"/>
    </source>
</evidence>
<dbReference type="PANTHER" id="PTHR18895">
    <property type="entry name" value="HEMK METHYLTRANSFERASE"/>
    <property type="match status" value="1"/>
</dbReference>
<dbReference type="Proteomes" id="UP000575241">
    <property type="component" value="Unassembled WGS sequence"/>
</dbReference>
<feature type="binding site" evidence="4">
    <location>
        <position position="155"/>
    </location>
    <ligand>
        <name>S-adenosyl-L-methionine</name>
        <dbReference type="ChEBI" id="CHEBI:59789"/>
    </ligand>
</feature>
<dbReference type="NCBIfam" id="TIGR03534">
    <property type="entry name" value="RF_mod_PrmC"/>
    <property type="match status" value="1"/>
</dbReference>
<dbReference type="CDD" id="cd02440">
    <property type="entry name" value="AdoMet_MTases"/>
    <property type="match status" value="1"/>
</dbReference>
<comment type="function">
    <text evidence="4">Methylates the class 1 translation termination release factors RF1/PrfA and RF2/PrfB on the glutamine residue of the universally conserved GGQ motif.</text>
</comment>
<dbReference type="Pfam" id="PF17827">
    <property type="entry name" value="PrmC_N"/>
    <property type="match status" value="1"/>
</dbReference>
<dbReference type="SUPFAM" id="SSF53335">
    <property type="entry name" value="S-adenosyl-L-methionine-dependent methyltransferases"/>
    <property type="match status" value="1"/>
</dbReference>
<dbReference type="GO" id="GO:0032259">
    <property type="term" value="P:methylation"/>
    <property type="evidence" value="ECO:0007669"/>
    <property type="project" value="UniProtKB-KW"/>
</dbReference>
<feature type="binding site" evidence="4">
    <location>
        <begin position="198"/>
        <end position="201"/>
    </location>
    <ligand>
        <name>substrate</name>
    </ligand>
</feature>
<dbReference type="GO" id="GO:0102559">
    <property type="term" value="F:peptide chain release factor N(5)-glutamine methyltransferase activity"/>
    <property type="evidence" value="ECO:0007669"/>
    <property type="project" value="UniProtKB-EC"/>
</dbReference>
<dbReference type="EC" id="2.1.1.297" evidence="4"/>
<dbReference type="GO" id="GO:0003676">
    <property type="term" value="F:nucleic acid binding"/>
    <property type="evidence" value="ECO:0007669"/>
    <property type="project" value="InterPro"/>
</dbReference>
<feature type="binding site" evidence="4">
    <location>
        <position position="198"/>
    </location>
    <ligand>
        <name>S-adenosyl-L-methionine</name>
        <dbReference type="ChEBI" id="CHEBI:59789"/>
    </ligand>
</feature>
<dbReference type="PANTHER" id="PTHR18895:SF74">
    <property type="entry name" value="MTRF1L RELEASE FACTOR GLUTAMINE METHYLTRANSFERASE"/>
    <property type="match status" value="1"/>
</dbReference>
<keyword evidence="3 4" id="KW-0949">S-adenosyl-L-methionine</keyword>
<feature type="binding site" evidence="4">
    <location>
        <begin position="132"/>
        <end position="136"/>
    </location>
    <ligand>
        <name>S-adenosyl-L-methionine</name>
        <dbReference type="ChEBI" id="CHEBI:59789"/>
    </ligand>
</feature>
<organism evidence="7 8">
    <name type="scientific">Sphingomonas kyeonggiensis</name>
    <dbReference type="NCBI Taxonomy" id="1268553"/>
    <lineage>
        <taxon>Bacteria</taxon>
        <taxon>Pseudomonadati</taxon>
        <taxon>Pseudomonadota</taxon>
        <taxon>Alphaproteobacteria</taxon>
        <taxon>Sphingomonadales</taxon>
        <taxon>Sphingomonadaceae</taxon>
        <taxon>Sphingomonas</taxon>
    </lineage>
</organism>
<dbReference type="NCBIfam" id="TIGR00536">
    <property type="entry name" value="hemK_fam"/>
    <property type="match status" value="1"/>
</dbReference>
<evidence type="ECO:0000259" key="6">
    <source>
        <dbReference type="Pfam" id="PF17827"/>
    </source>
</evidence>
<dbReference type="InterPro" id="IPR019874">
    <property type="entry name" value="RF_methyltr_PrmC"/>
</dbReference>
<dbReference type="EMBL" id="JACHLN010000001">
    <property type="protein sequence ID" value="MBB4838521.1"/>
    <property type="molecule type" value="Genomic_DNA"/>
</dbReference>
<dbReference type="PROSITE" id="PS00092">
    <property type="entry name" value="N6_MTASE"/>
    <property type="match status" value="1"/>
</dbReference>
<dbReference type="InterPro" id="IPR004556">
    <property type="entry name" value="HemK-like"/>
</dbReference>
<dbReference type="InterPro" id="IPR029063">
    <property type="entry name" value="SAM-dependent_MTases_sf"/>
</dbReference>
<evidence type="ECO:0000256" key="3">
    <source>
        <dbReference type="ARBA" id="ARBA00022691"/>
    </source>
</evidence>
<accession>A0A7W7K0N0</accession>
<comment type="caution">
    <text evidence="7">The sequence shown here is derived from an EMBL/GenBank/DDBJ whole genome shotgun (WGS) entry which is preliminary data.</text>
</comment>
<comment type="similarity">
    <text evidence="4">Belongs to the protein N5-glutamine methyltransferase family. PrmC subfamily.</text>
</comment>
<feature type="domain" description="Release factor glutamine methyltransferase N-terminal" evidence="6">
    <location>
        <begin position="23"/>
        <end position="87"/>
    </location>
</feature>
<dbReference type="InterPro" id="IPR040758">
    <property type="entry name" value="PrmC_N"/>
</dbReference>
<dbReference type="HAMAP" id="MF_02126">
    <property type="entry name" value="RF_methyltr_PrmC"/>
    <property type="match status" value="1"/>
</dbReference>
<keyword evidence="2 4" id="KW-0808">Transferase</keyword>
<sequence>MPSPDPRPEAPSAANGRSVRVGLNEAARTLEPVSDSPRLDAELLMAHALGVTREAMILRHIGDPVPGGFESLLQRRLAHEPVAYITGSRAFWTIELAVGPGVLIPRPDSETLLEAALEYFGARSPARILDLGTGPGTLLLAALAEWPEAQGLGVDASEVALDYAQRNADALGLADRAGFQRGDWAQGLEARFDLVLANPPYIGTVEDLPEQVRRYEPGSALFAGAEGLDDYLRIIPDLRRLLAPGGAAVLEIGWTQAEPVSAIARKCGFAVTLYKDLGGRPRALLLT</sequence>
<comment type="catalytic activity">
    <reaction evidence="4">
        <text>L-glutaminyl-[peptide chain release factor] + S-adenosyl-L-methionine = N(5)-methyl-L-glutaminyl-[peptide chain release factor] + S-adenosyl-L-homocysteine + H(+)</text>
        <dbReference type="Rhea" id="RHEA:42896"/>
        <dbReference type="Rhea" id="RHEA-COMP:10271"/>
        <dbReference type="Rhea" id="RHEA-COMP:10272"/>
        <dbReference type="ChEBI" id="CHEBI:15378"/>
        <dbReference type="ChEBI" id="CHEBI:30011"/>
        <dbReference type="ChEBI" id="CHEBI:57856"/>
        <dbReference type="ChEBI" id="CHEBI:59789"/>
        <dbReference type="ChEBI" id="CHEBI:61891"/>
        <dbReference type="EC" id="2.1.1.297"/>
    </reaction>
</comment>
<keyword evidence="8" id="KW-1185">Reference proteome</keyword>
<evidence type="ECO:0000313" key="8">
    <source>
        <dbReference type="Proteomes" id="UP000575241"/>
    </source>
</evidence>
<dbReference type="InterPro" id="IPR025714">
    <property type="entry name" value="Methyltranfer_dom"/>
</dbReference>
<dbReference type="Gene3D" id="1.10.8.10">
    <property type="entry name" value="DNA helicase RuvA subunit, C-terminal domain"/>
    <property type="match status" value="1"/>
</dbReference>
<gene>
    <name evidence="4" type="primary">prmC</name>
    <name evidence="7" type="ORF">HNP52_001572</name>
</gene>
<feature type="domain" description="Methyltransferase" evidence="5">
    <location>
        <begin position="126"/>
        <end position="258"/>
    </location>
</feature>
<evidence type="ECO:0000259" key="5">
    <source>
        <dbReference type="Pfam" id="PF13847"/>
    </source>
</evidence>
<protein>
    <recommendedName>
        <fullName evidence="4">Release factor glutamine methyltransferase</fullName>
        <shortName evidence="4">RF MTase</shortName>
        <ecNumber evidence="4">2.1.1.297</ecNumber>
    </recommendedName>
    <alternativeName>
        <fullName evidence="4">N5-glutamine methyltransferase PrmC</fullName>
    </alternativeName>
    <alternativeName>
        <fullName evidence="4">Protein-(glutamine-N5) MTase PrmC</fullName>
    </alternativeName>
    <alternativeName>
        <fullName evidence="4">Protein-glutamine N-methyltransferase PrmC</fullName>
    </alternativeName>
</protein>
<evidence type="ECO:0000256" key="4">
    <source>
        <dbReference type="HAMAP-Rule" id="MF_02126"/>
    </source>
</evidence>
<dbReference type="Gene3D" id="3.40.50.150">
    <property type="entry name" value="Vaccinia Virus protein VP39"/>
    <property type="match status" value="1"/>
</dbReference>
<dbReference type="InterPro" id="IPR002052">
    <property type="entry name" value="DNA_methylase_N6_adenine_CS"/>
</dbReference>
<feature type="binding site" evidence="4">
    <location>
        <position position="184"/>
    </location>
    <ligand>
        <name>S-adenosyl-L-methionine</name>
        <dbReference type="ChEBI" id="CHEBI:59789"/>
    </ligand>
</feature>
<name>A0A7W7K0N0_9SPHN</name>
<proteinExistence type="inferred from homology"/>
<evidence type="ECO:0000256" key="2">
    <source>
        <dbReference type="ARBA" id="ARBA00022679"/>
    </source>
</evidence>
<reference evidence="7 8" key="1">
    <citation type="submission" date="2020-08" db="EMBL/GenBank/DDBJ databases">
        <title>Functional genomics of gut bacteria from endangered species of beetles.</title>
        <authorList>
            <person name="Carlos-Shanley C."/>
        </authorList>
    </citation>
    <scope>NUCLEOTIDE SEQUENCE [LARGE SCALE GENOMIC DNA]</scope>
    <source>
        <strain evidence="7 8">S00224</strain>
    </source>
</reference>
<keyword evidence="1 4" id="KW-0489">Methyltransferase</keyword>
<dbReference type="InterPro" id="IPR050320">
    <property type="entry name" value="N5-glutamine_MTase"/>
</dbReference>
<dbReference type="Pfam" id="PF13847">
    <property type="entry name" value="Methyltransf_31"/>
    <property type="match status" value="1"/>
</dbReference>
<evidence type="ECO:0000256" key="1">
    <source>
        <dbReference type="ARBA" id="ARBA00022603"/>
    </source>
</evidence>
<dbReference type="AlphaFoldDB" id="A0A7W7K0N0"/>